<dbReference type="InterPro" id="IPR013783">
    <property type="entry name" value="Ig-like_fold"/>
</dbReference>
<dbReference type="KEGG" id="blq:L21SP5_01190"/>
<protein>
    <submittedName>
        <fullName evidence="1">Outer membrane protein Omp28</fullName>
    </submittedName>
</protein>
<dbReference type="PROSITE" id="PS51257">
    <property type="entry name" value="PROKAR_LIPOPROTEIN"/>
    <property type="match status" value="1"/>
</dbReference>
<sequence length="264" mass="29212">MIRLKTIILFAISLIMASCDDVNEPYGNQVEIDAPTELTKKAVIFEFTGIHCTNCPAGHEAIAQIDSVYHGHVIPISVHAGFFADPYPGEPDFRTPFGDKIFTDLGLSSTPAASIASLNENDAISGAPTSWQGEVGSVIPDYTDFIITPDIQLQDSTLRARYVITERVEAQNPLRFFMLIIEDHIEGPQIGSDIDPYDHRHVLRRCVNNINGTQVNLTDGVDELSFTSTLDANWQTENLYVVGIIVDQNTKEIYTGEQVKLITE</sequence>
<name>A0A0S2HXR6_9BACT</name>
<dbReference type="EMBL" id="CP013118">
    <property type="protein sequence ID" value="ALO14845.1"/>
    <property type="molecule type" value="Genomic_DNA"/>
</dbReference>
<dbReference type="OrthoDB" id="1081990at2"/>
<dbReference type="AlphaFoldDB" id="A0A0S2HXR6"/>
<dbReference type="InterPro" id="IPR021615">
    <property type="entry name" value="Omp28"/>
</dbReference>
<dbReference type="Pfam" id="PF11551">
    <property type="entry name" value="Omp28"/>
    <property type="match status" value="1"/>
</dbReference>
<keyword evidence="2" id="KW-1185">Reference proteome</keyword>
<proteinExistence type="predicted"/>
<dbReference type="Proteomes" id="UP000064893">
    <property type="component" value="Chromosome"/>
</dbReference>
<organism evidence="1 2">
    <name type="scientific">Salinivirga cyanobacteriivorans</name>
    <dbReference type="NCBI Taxonomy" id="1307839"/>
    <lineage>
        <taxon>Bacteria</taxon>
        <taxon>Pseudomonadati</taxon>
        <taxon>Bacteroidota</taxon>
        <taxon>Bacteroidia</taxon>
        <taxon>Bacteroidales</taxon>
        <taxon>Salinivirgaceae</taxon>
        <taxon>Salinivirga</taxon>
    </lineage>
</organism>
<evidence type="ECO:0000313" key="2">
    <source>
        <dbReference type="Proteomes" id="UP000064893"/>
    </source>
</evidence>
<gene>
    <name evidence="1" type="ORF">L21SP5_01190</name>
</gene>
<dbReference type="STRING" id="1307839.L21SP5_01190"/>
<reference evidence="1 2" key="1">
    <citation type="submission" date="2015-11" db="EMBL/GenBank/DDBJ databases">
        <title>Description and complete genome sequence of a novel strain predominating in hypersaline microbial mats and representing a new family of the Bacteriodetes phylum.</title>
        <authorList>
            <person name="Spring S."/>
            <person name="Bunk B."/>
            <person name="Sproer C."/>
            <person name="Klenk H.-P."/>
        </authorList>
    </citation>
    <scope>NUCLEOTIDE SEQUENCE [LARGE SCALE GENOMIC DNA]</scope>
    <source>
        <strain evidence="1 2">L21-Spi-D4</strain>
    </source>
</reference>
<evidence type="ECO:0000313" key="1">
    <source>
        <dbReference type="EMBL" id="ALO14845.1"/>
    </source>
</evidence>
<dbReference type="RefSeq" id="WP_057952359.1">
    <property type="nucleotide sequence ID" value="NZ_CP013118.1"/>
</dbReference>
<accession>A0A0S2HXR6</accession>
<dbReference type="Gene3D" id="2.60.40.10">
    <property type="entry name" value="Immunoglobulins"/>
    <property type="match status" value="1"/>
</dbReference>